<protein>
    <submittedName>
        <fullName evidence="1">Uncharacterized protein</fullName>
    </submittedName>
</protein>
<dbReference type="AlphaFoldDB" id="A0AAV7SNA9"/>
<comment type="caution">
    <text evidence="1">The sequence shown here is derived from an EMBL/GenBank/DDBJ whole genome shotgun (WGS) entry which is preliminary data.</text>
</comment>
<reference evidence="1" key="1">
    <citation type="journal article" date="2022" name="bioRxiv">
        <title>Sequencing and chromosome-scale assembly of the giantPleurodeles waltlgenome.</title>
        <authorList>
            <person name="Brown T."/>
            <person name="Elewa A."/>
            <person name="Iarovenko S."/>
            <person name="Subramanian E."/>
            <person name="Araus A.J."/>
            <person name="Petzold A."/>
            <person name="Susuki M."/>
            <person name="Suzuki K.-i.T."/>
            <person name="Hayashi T."/>
            <person name="Toyoda A."/>
            <person name="Oliveira C."/>
            <person name="Osipova E."/>
            <person name="Leigh N.D."/>
            <person name="Simon A."/>
            <person name="Yun M.H."/>
        </authorList>
    </citation>
    <scope>NUCLEOTIDE SEQUENCE</scope>
    <source>
        <strain evidence="1">20211129_DDA</strain>
        <tissue evidence="1">Liver</tissue>
    </source>
</reference>
<dbReference type="Proteomes" id="UP001066276">
    <property type="component" value="Chromosome 4_2"/>
</dbReference>
<evidence type="ECO:0000313" key="2">
    <source>
        <dbReference type="Proteomes" id="UP001066276"/>
    </source>
</evidence>
<accession>A0AAV7SNA9</accession>
<gene>
    <name evidence="1" type="ORF">NDU88_005933</name>
</gene>
<proteinExistence type="predicted"/>
<keyword evidence="2" id="KW-1185">Reference proteome</keyword>
<dbReference type="EMBL" id="JANPWB010000008">
    <property type="protein sequence ID" value="KAJ1165506.1"/>
    <property type="molecule type" value="Genomic_DNA"/>
</dbReference>
<name>A0AAV7SNA9_PLEWA</name>
<organism evidence="1 2">
    <name type="scientific">Pleurodeles waltl</name>
    <name type="common">Iberian ribbed newt</name>
    <dbReference type="NCBI Taxonomy" id="8319"/>
    <lineage>
        <taxon>Eukaryota</taxon>
        <taxon>Metazoa</taxon>
        <taxon>Chordata</taxon>
        <taxon>Craniata</taxon>
        <taxon>Vertebrata</taxon>
        <taxon>Euteleostomi</taxon>
        <taxon>Amphibia</taxon>
        <taxon>Batrachia</taxon>
        <taxon>Caudata</taxon>
        <taxon>Salamandroidea</taxon>
        <taxon>Salamandridae</taxon>
        <taxon>Pleurodelinae</taxon>
        <taxon>Pleurodeles</taxon>
    </lineage>
</organism>
<evidence type="ECO:0000313" key="1">
    <source>
        <dbReference type="EMBL" id="KAJ1165506.1"/>
    </source>
</evidence>
<sequence>MVKGLLGARRQREHHGMLDGWETERQVALFWGRPETFSYDENKGILSLPHSTFFFCFAYNIVAMRWSGPRAWRVHASSNNQLRSRPQAPFSVSASS</sequence>